<comment type="caution">
    <text evidence="2">The sequence shown here is derived from an EMBL/GenBank/DDBJ whole genome shotgun (WGS) entry which is preliminary data.</text>
</comment>
<name>A0A916SBE5_9HYPH</name>
<proteinExistence type="predicted"/>
<feature type="chain" id="PRO_5037892923" description="DUF945 domain-containing protein" evidence="1">
    <location>
        <begin position="29"/>
        <end position="398"/>
    </location>
</feature>
<accession>A0A916SBE5</accession>
<organism evidence="2 3">
    <name type="scientific">Brucella endophytica</name>
    <dbReference type="NCBI Taxonomy" id="1963359"/>
    <lineage>
        <taxon>Bacteria</taxon>
        <taxon>Pseudomonadati</taxon>
        <taxon>Pseudomonadota</taxon>
        <taxon>Alphaproteobacteria</taxon>
        <taxon>Hyphomicrobiales</taxon>
        <taxon>Brucellaceae</taxon>
        <taxon>Brucella/Ochrobactrum group</taxon>
        <taxon>Brucella</taxon>
    </lineage>
</organism>
<protein>
    <recommendedName>
        <fullName evidence="4">DUF945 domain-containing protein</fullName>
    </recommendedName>
</protein>
<keyword evidence="3" id="KW-1185">Reference proteome</keyword>
<evidence type="ECO:0000256" key="1">
    <source>
        <dbReference type="SAM" id="SignalP"/>
    </source>
</evidence>
<gene>
    <name evidence="2" type="ORF">GCM10011491_20270</name>
</gene>
<dbReference type="Proteomes" id="UP000646478">
    <property type="component" value="Unassembled WGS sequence"/>
</dbReference>
<sequence>MPVTLKSTARSLMVASALSLLMASSAFAFEGNAVAERMKELYAEQGGQLSYGQVTTSGATVVLKDATLKMPGSPADQKPFDLGDITLDGVTDAPDGGYDITKATMPDVTFPFGELTIAAKGIEMDKMHLAPKGSSDPLASYVYYQTAKIAEATLTQDGKEFALLKDITTTVSPYKEGSPIDTSWDIGNVTVDVAKAKPSELTKALETMGYKKITGNIVSKANWAPADGRFKLDQFDFNMNEGGKLSVTLDMGGYTLDFVKEMQQAQTELAATKDKNTAGMATLGLMQQLTVNGASIRFEDASLTGKILDYYAKKQNTDRSTVVNLTKAALPLLAGQLKNAAFAAQVTQAVSAYLDNPKSLEIRAAPPSPVPVAVLTATGSAQPERLPDVLGVTVTADK</sequence>
<evidence type="ECO:0000313" key="3">
    <source>
        <dbReference type="Proteomes" id="UP000646478"/>
    </source>
</evidence>
<dbReference type="RefSeq" id="WP_188824068.1">
    <property type="nucleotide sequence ID" value="NZ_BMHH01000007.1"/>
</dbReference>
<dbReference type="AlphaFoldDB" id="A0A916SBE5"/>
<reference evidence="2" key="1">
    <citation type="journal article" date="2014" name="Int. J. Syst. Evol. Microbiol.">
        <title>Complete genome sequence of Corynebacterium casei LMG S-19264T (=DSM 44701T), isolated from a smear-ripened cheese.</title>
        <authorList>
            <consortium name="US DOE Joint Genome Institute (JGI-PGF)"/>
            <person name="Walter F."/>
            <person name="Albersmeier A."/>
            <person name="Kalinowski J."/>
            <person name="Ruckert C."/>
        </authorList>
    </citation>
    <scope>NUCLEOTIDE SEQUENCE</scope>
    <source>
        <strain evidence="2">CGMCC 1.15082</strain>
    </source>
</reference>
<dbReference type="EMBL" id="BMHH01000007">
    <property type="protein sequence ID" value="GGA92199.1"/>
    <property type="molecule type" value="Genomic_DNA"/>
</dbReference>
<keyword evidence="1" id="KW-0732">Signal</keyword>
<reference evidence="2" key="2">
    <citation type="submission" date="2020-09" db="EMBL/GenBank/DDBJ databases">
        <authorList>
            <person name="Sun Q."/>
            <person name="Zhou Y."/>
        </authorList>
    </citation>
    <scope>NUCLEOTIDE SEQUENCE</scope>
    <source>
        <strain evidence="2">CGMCC 1.15082</strain>
    </source>
</reference>
<evidence type="ECO:0000313" key="2">
    <source>
        <dbReference type="EMBL" id="GGA92199.1"/>
    </source>
</evidence>
<evidence type="ECO:0008006" key="4">
    <source>
        <dbReference type="Google" id="ProtNLM"/>
    </source>
</evidence>
<feature type="signal peptide" evidence="1">
    <location>
        <begin position="1"/>
        <end position="28"/>
    </location>
</feature>